<dbReference type="AlphaFoldDB" id="A0A834GED6"/>
<accession>A0A834GED6</accession>
<keyword evidence="5" id="KW-1185">Reference proteome</keyword>
<reference evidence="4" key="1">
    <citation type="submission" date="2019-11" db="EMBL/GenBank/DDBJ databases">
        <authorList>
            <person name="Liu Y."/>
            <person name="Hou J."/>
            <person name="Li T.-Q."/>
            <person name="Guan C.-H."/>
            <person name="Wu X."/>
            <person name="Wu H.-Z."/>
            <person name="Ling F."/>
            <person name="Zhang R."/>
            <person name="Shi X.-G."/>
            <person name="Ren J.-P."/>
            <person name="Chen E.-F."/>
            <person name="Sun J.-M."/>
        </authorList>
    </citation>
    <scope>NUCLEOTIDE SEQUENCE</scope>
    <source>
        <strain evidence="4">Adult_tree_wgs_1</strain>
        <tissue evidence="4">Leaves</tissue>
    </source>
</reference>
<dbReference type="SUPFAM" id="SSF51110">
    <property type="entry name" value="alpha-D-mannose-specific plant lectins"/>
    <property type="match status" value="1"/>
</dbReference>
<comment type="caution">
    <text evidence="4">The sequence shown here is derived from an EMBL/GenBank/DDBJ whole genome shotgun (WGS) entry which is preliminary data.</text>
</comment>
<dbReference type="EMBL" id="WJXA01000010">
    <property type="protein sequence ID" value="KAF7130079.1"/>
    <property type="molecule type" value="Genomic_DNA"/>
</dbReference>
<protein>
    <recommendedName>
        <fullName evidence="3">Bulb-type lectin domain-containing protein</fullName>
    </recommendedName>
</protein>
<evidence type="ECO:0000256" key="1">
    <source>
        <dbReference type="ARBA" id="ARBA00022729"/>
    </source>
</evidence>
<dbReference type="InterPro" id="IPR036426">
    <property type="entry name" value="Bulb-type_lectin_dom_sf"/>
</dbReference>
<evidence type="ECO:0000313" key="5">
    <source>
        <dbReference type="Proteomes" id="UP000626092"/>
    </source>
</evidence>
<name>A0A834GED6_RHOSS</name>
<keyword evidence="1" id="KW-0732">Signal</keyword>
<dbReference type="PANTHER" id="PTHR47976">
    <property type="entry name" value="G-TYPE LECTIN S-RECEPTOR-LIKE SERINE/THREONINE-PROTEIN KINASE SD2-5"/>
    <property type="match status" value="1"/>
</dbReference>
<dbReference type="Gene3D" id="2.90.10.10">
    <property type="entry name" value="Bulb-type lectin domain"/>
    <property type="match status" value="1"/>
</dbReference>
<feature type="domain" description="Bulb-type lectin" evidence="3">
    <location>
        <begin position="38"/>
        <end position="84"/>
    </location>
</feature>
<proteinExistence type="predicted"/>
<sequence length="107" mass="11585">MPSVSTAEAAVPSNATLAFTDEGLVLNIPPAQNRYIADVESISAASMLDSGNFVLYNSVRKIIWQSFDNPTDTILPGQCLVARKNLISRVSEGDRSSGLFRLKIDAR</sequence>
<evidence type="ECO:0000259" key="3">
    <source>
        <dbReference type="Pfam" id="PF01453"/>
    </source>
</evidence>
<dbReference type="PANTHER" id="PTHR47976:SF7">
    <property type="entry name" value="RECEPTOR-LIKE SERINE_THREONINE-PROTEIN KINASE"/>
    <property type="match status" value="1"/>
</dbReference>
<gene>
    <name evidence="4" type="ORF">RHSIM_Rhsim10G0139400</name>
</gene>
<dbReference type="OrthoDB" id="1930390at2759"/>
<dbReference type="InterPro" id="IPR001480">
    <property type="entry name" value="Bulb-type_lectin_dom"/>
</dbReference>
<dbReference type="InterPro" id="IPR051343">
    <property type="entry name" value="G-type_lectin_kinases/EP1-like"/>
</dbReference>
<evidence type="ECO:0000313" key="4">
    <source>
        <dbReference type="EMBL" id="KAF7130079.1"/>
    </source>
</evidence>
<organism evidence="4 5">
    <name type="scientific">Rhododendron simsii</name>
    <name type="common">Sims's rhododendron</name>
    <dbReference type="NCBI Taxonomy" id="118357"/>
    <lineage>
        <taxon>Eukaryota</taxon>
        <taxon>Viridiplantae</taxon>
        <taxon>Streptophyta</taxon>
        <taxon>Embryophyta</taxon>
        <taxon>Tracheophyta</taxon>
        <taxon>Spermatophyta</taxon>
        <taxon>Magnoliopsida</taxon>
        <taxon>eudicotyledons</taxon>
        <taxon>Gunneridae</taxon>
        <taxon>Pentapetalae</taxon>
        <taxon>asterids</taxon>
        <taxon>Ericales</taxon>
        <taxon>Ericaceae</taxon>
        <taxon>Ericoideae</taxon>
        <taxon>Rhodoreae</taxon>
        <taxon>Rhododendron</taxon>
    </lineage>
</organism>
<keyword evidence="2" id="KW-0325">Glycoprotein</keyword>
<dbReference type="Pfam" id="PF01453">
    <property type="entry name" value="B_lectin"/>
    <property type="match status" value="1"/>
</dbReference>
<dbReference type="Proteomes" id="UP000626092">
    <property type="component" value="Unassembled WGS sequence"/>
</dbReference>
<evidence type="ECO:0000256" key="2">
    <source>
        <dbReference type="ARBA" id="ARBA00023180"/>
    </source>
</evidence>